<organism evidence="1 2">
    <name type="scientific">Candidatus Fusicatenibacter merdavium</name>
    <dbReference type="NCBI Taxonomy" id="2838600"/>
    <lineage>
        <taxon>Bacteria</taxon>
        <taxon>Bacillati</taxon>
        <taxon>Bacillota</taxon>
        <taxon>Clostridia</taxon>
        <taxon>Lachnospirales</taxon>
        <taxon>Lachnospiraceae</taxon>
        <taxon>Fusicatenibacter</taxon>
    </lineage>
</organism>
<accession>A0A9D1XDM3</accession>
<reference evidence="1" key="2">
    <citation type="submission" date="2021-04" db="EMBL/GenBank/DDBJ databases">
        <authorList>
            <person name="Gilroy R."/>
        </authorList>
    </citation>
    <scope>NUCLEOTIDE SEQUENCE</scope>
    <source>
        <strain evidence="1">CHK183-1962</strain>
    </source>
</reference>
<dbReference type="InterPro" id="IPR022476">
    <property type="entry name" value="Spore_YabP/YqfC"/>
</dbReference>
<evidence type="ECO:0000313" key="1">
    <source>
        <dbReference type="EMBL" id="HIX77314.1"/>
    </source>
</evidence>
<dbReference type="EMBL" id="DXEK01000114">
    <property type="protein sequence ID" value="HIX77314.1"/>
    <property type="molecule type" value="Genomic_DNA"/>
</dbReference>
<proteinExistence type="predicted"/>
<protein>
    <submittedName>
        <fullName evidence="1">YabP/YqfC family sporulation protein</fullName>
    </submittedName>
</protein>
<comment type="caution">
    <text evidence="1">The sequence shown here is derived from an EMBL/GenBank/DDBJ whole genome shotgun (WGS) entry which is preliminary data.</text>
</comment>
<dbReference type="AlphaFoldDB" id="A0A9D1XDM3"/>
<gene>
    <name evidence="1" type="ORF">H9734_06950</name>
</gene>
<evidence type="ECO:0000313" key="2">
    <source>
        <dbReference type="Proteomes" id="UP000886890"/>
    </source>
</evidence>
<reference evidence="1" key="1">
    <citation type="journal article" date="2021" name="PeerJ">
        <title>Extensive microbial diversity within the chicken gut microbiome revealed by metagenomics and culture.</title>
        <authorList>
            <person name="Gilroy R."/>
            <person name="Ravi A."/>
            <person name="Getino M."/>
            <person name="Pursley I."/>
            <person name="Horton D.L."/>
            <person name="Alikhan N.F."/>
            <person name="Baker D."/>
            <person name="Gharbi K."/>
            <person name="Hall N."/>
            <person name="Watson M."/>
            <person name="Adriaenssens E.M."/>
            <person name="Foster-Nyarko E."/>
            <person name="Jarju S."/>
            <person name="Secka A."/>
            <person name="Antonio M."/>
            <person name="Oren A."/>
            <person name="Chaudhuri R.R."/>
            <person name="La Ragione R."/>
            <person name="Hildebrand F."/>
            <person name="Pallen M.J."/>
        </authorList>
    </citation>
    <scope>NUCLEOTIDE SEQUENCE</scope>
    <source>
        <strain evidence="1">CHK183-1962</strain>
    </source>
</reference>
<dbReference type="Pfam" id="PF07873">
    <property type="entry name" value="YabP"/>
    <property type="match status" value="1"/>
</dbReference>
<sequence>MQIPADLSYREAVLTFFGGRELYVENYQKILTYEPCCIRILTRKGSVRIEGNRLTIVYYSGEEMKITGQMQTITFEP</sequence>
<name>A0A9D1XDM3_9FIRM</name>
<dbReference type="Proteomes" id="UP000886890">
    <property type="component" value="Unassembled WGS sequence"/>
</dbReference>